<dbReference type="EMBL" id="JACEFG010000001">
    <property type="protein sequence ID" value="MBA2174380.1"/>
    <property type="molecule type" value="Genomic_DNA"/>
</dbReference>
<accession>A0A838CQV5</accession>
<gene>
    <name evidence="1" type="ORF">H0266_05610</name>
</gene>
<reference evidence="1 2" key="1">
    <citation type="journal article" date="2004" name="Extremophiles">
        <title>Halobacillus locisalis sp. nov., a halophilic bacterium isolated from a marine solar saltern of the Yellow Sea in Korea.</title>
        <authorList>
            <person name="Yoon J.H."/>
            <person name="Kang K.H."/>
            <person name="Oh T.K."/>
            <person name="Park Y.H."/>
        </authorList>
    </citation>
    <scope>NUCLEOTIDE SEQUENCE [LARGE SCALE GENOMIC DNA]</scope>
    <source>
        <strain evidence="1 2">KCTC 3788</strain>
    </source>
</reference>
<evidence type="ECO:0000313" key="2">
    <source>
        <dbReference type="Proteomes" id="UP000571017"/>
    </source>
</evidence>
<dbReference type="AlphaFoldDB" id="A0A838CQV5"/>
<dbReference type="RefSeq" id="WP_181471380.1">
    <property type="nucleotide sequence ID" value="NZ_JACEFG010000001.1"/>
</dbReference>
<keyword evidence="2" id="KW-1185">Reference proteome</keyword>
<dbReference type="InterPro" id="IPR025573">
    <property type="entry name" value="YwpF"/>
</dbReference>
<comment type="caution">
    <text evidence="1">The sequence shown here is derived from an EMBL/GenBank/DDBJ whole genome shotgun (WGS) entry which is preliminary data.</text>
</comment>
<name>A0A838CQV5_9BACI</name>
<protein>
    <submittedName>
        <fullName evidence="1">YwpF-like family protein</fullName>
    </submittedName>
</protein>
<sequence>MKTFKLISLDIVEEKNEDITQRRIKLQDGLIINREDDHGRWIVEAYVDASYKEFFESMVTSEEDLIIQVKITKQSNQPATFFVNVIDTNEIGDSMNVIFMGTMIDRQREQIEKILKALMDEGYQGEELLEEFKKRGSQSDSRA</sequence>
<dbReference type="Proteomes" id="UP000571017">
    <property type="component" value="Unassembled WGS sequence"/>
</dbReference>
<dbReference type="Pfam" id="PF14183">
    <property type="entry name" value="YwpF"/>
    <property type="match status" value="1"/>
</dbReference>
<proteinExistence type="predicted"/>
<organism evidence="1 2">
    <name type="scientific">Halobacillus locisalis</name>
    <dbReference type="NCBI Taxonomy" id="220753"/>
    <lineage>
        <taxon>Bacteria</taxon>
        <taxon>Bacillati</taxon>
        <taxon>Bacillota</taxon>
        <taxon>Bacilli</taxon>
        <taxon>Bacillales</taxon>
        <taxon>Bacillaceae</taxon>
        <taxon>Halobacillus</taxon>
    </lineage>
</organism>
<evidence type="ECO:0000313" key="1">
    <source>
        <dbReference type="EMBL" id="MBA2174380.1"/>
    </source>
</evidence>